<sequence length="410" mass="45088">METQPKPNKEEDEEEAFSYAMQLVSGVALNMSLQSAIELGVFDIIAKAGPTANLSASEIASHMSSVNKDAPIMLDRILWLLATHRVVNCSVVVGSENLYSLTPASKYFVRDQHGVSLGSLMALVQDKVFLDSWFQLKDAVLEGGVPFDRVHGTNAFDYPGVDSRFNEVFNKAMYNHTIIVIKKILEVYRGFENLKQLVDVGGGLGWILHDWSDEHCLRLLKNCYKAIPDDGKVIVVEAIVPEIPEASAAAKTTSQIDVIMMTQNPGGKERTRQEFTSLATGAGFSGIRFDCFACNFCVMEQGDMFRSVHKGDAIWVLVRGEGESVTDAAQQKRVFPGTQCTRGVPLVARRKLGGRSERPLDWTLGIILGVTTSEAVTRQTRILDVVYCYYFVSPSGVHGAGPISEQDKPT</sequence>
<keyword evidence="7" id="KW-1185">Reference proteome</keyword>
<evidence type="ECO:0000313" key="6">
    <source>
        <dbReference type="EMBL" id="TXG63122.1"/>
    </source>
</evidence>
<keyword evidence="3" id="KW-0949">S-adenosyl-L-methionine</keyword>
<dbReference type="SUPFAM" id="SSF46785">
    <property type="entry name" value="Winged helix' DNA-binding domain"/>
    <property type="match status" value="1"/>
</dbReference>
<name>A0A5C7I3U7_9ROSI</name>
<dbReference type="SUPFAM" id="SSF53335">
    <property type="entry name" value="S-adenosyl-L-methionine-dependent methyltransferases"/>
    <property type="match status" value="1"/>
</dbReference>
<dbReference type="FunFam" id="1.10.10.10:FF:000357">
    <property type="entry name" value="Caffeic acid 3-O-methyltransferase"/>
    <property type="match status" value="1"/>
</dbReference>
<comment type="caution">
    <text evidence="6">The sequence shown here is derived from an EMBL/GenBank/DDBJ whole genome shotgun (WGS) entry which is preliminary data.</text>
</comment>
<dbReference type="InterPro" id="IPR029063">
    <property type="entry name" value="SAM-dependent_MTases_sf"/>
</dbReference>
<dbReference type="InterPro" id="IPR036388">
    <property type="entry name" value="WH-like_DNA-bd_sf"/>
</dbReference>
<dbReference type="Proteomes" id="UP000323000">
    <property type="component" value="Chromosome 4"/>
</dbReference>
<accession>A0A5C7I3U7</accession>
<organism evidence="6 7">
    <name type="scientific">Acer yangbiense</name>
    <dbReference type="NCBI Taxonomy" id="1000413"/>
    <lineage>
        <taxon>Eukaryota</taxon>
        <taxon>Viridiplantae</taxon>
        <taxon>Streptophyta</taxon>
        <taxon>Embryophyta</taxon>
        <taxon>Tracheophyta</taxon>
        <taxon>Spermatophyta</taxon>
        <taxon>Magnoliopsida</taxon>
        <taxon>eudicotyledons</taxon>
        <taxon>Gunneridae</taxon>
        <taxon>Pentapetalae</taxon>
        <taxon>rosids</taxon>
        <taxon>malvids</taxon>
        <taxon>Sapindales</taxon>
        <taxon>Sapindaceae</taxon>
        <taxon>Hippocastanoideae</taxon>
        <taxon>Acereae</taxon>
        <taxon>Acer</taxon>
    </lineage>
</organism>
<dbReference type="InterPro" id="IPR001077">
    <property type="entry name" value="COMT_C"/>
</dbReference>
<dbReference type="Pfam" id="PF08100">
    <property type="entry name" value="Dimerisation"/>
    <property type="match status" value="1"/>
</dbReference>
<evidence type="ECO:0008006" key="8">
    <source>
        <dbReference type="Google" id="ProtNLM"/>
    </source>
</evidence>
<dbReference type="InterPro" id="IPR036390">
    <property type="entry name" value="WH_DNA-bd_sf"/>
</dbReference>
<dbReference type="Gene3D" id="3.40.50.150">
    <property type="entry name" value="Vaccinia Virus protein VP39"/>
    <property type="match status" value="2"/>
</dbReference>
<dbReference type="AlphaFoldDB" id="A0A5C7I3U7"/>
<dbReference type="GO" id="GO:0008171">
    <property type="term" value="F:O-methyltransferase activity"/>
    <property type="evidence" value="ECO:0007669"/>
    <property type="project" value="InterPro"/>
</dbReference>
<evidence type="ECO:0000259" key="4">
    <source>
        <dbReference type="Pfam" id="PF00891"/>
    </source>
</evidence>
<dbReference type="InterPro" id="IPR012967">
    <property type="entry name" value="COMT_dimerisation"/>
</dbReference>
<dbReference type="Gene3D" id="1.10.10.10">
    <property type="entry name" value="Winged helix-like DNA-binding domain superfamily/Winged helix DNA-binding domain"/>
    <property type="match status" value="1"/>
</dbReference>
<evidence type="ECO:0000259" key="5">
    <source>
        <dbReference type="Pfam" id="PF08100"/>
    </source>
</evidence>
<dbReference type="GO" id="GO:0032259">
    <property type="term" value="P:methylation"/>
    <property type="evidence" value="ECO:0007669"/>
    <property type="project" value="UniProtKB-KW"/>
</dbReference>
<evidence type="ECO:0000256" key="3">
    <source>
        <dbReference type="ARBA" id="ARBA00022691"/>
    </source>
</evidence>
<feature type="domain" description="O-methyltransferase dimerisation" evidence="5">
    <location>
        <begin position="21"/>
        <end position="110"/>
    </location>
</feature>
<proteinExistence type="predicted"/>
<keyword evidence="1" id="KW-0489">Methyltransferase</keyword>
<dbReference type="OrthoDB" id="1606438at2759"/>
<dbReference type="PROSITE" id="PS51683">
    <property type="entry name" value="SAM_OMT_II"/>
    <property type="match status" value="2"/>
</dbReference>
<protein>
    <recommendedName>
        <fullName evidence="8">O-methyltransferase domain-containing protein</fullName>
    </recommendedName>
</protein>
<evidence type="ECO:0000313" key="7">
    <source>
        <dbReference type="Proteomes" id="UP000323000"/>
    </source>
</evidence>
<dbReference type="PANTHER" id="PTHR11746">
    <property type="entry name" value="O-METHYLTRANSFERASE"/>
    <property type="match status" value="1"/>
</dbReference>
<evidence type="ECO:0000256" key="1">
    <source>
        <dbReference type="ARBA" id="ARBA00022603"/>
    </source>
</evidence>
<dbReference type="InterPro" id="IPR016461">
    <property type="entry name" value="COMT-like"/>
</dbReference>
<dbReference type="Pfam" id="PF00891">
    <property type="entry name" value="Methyltransf_2"/>
    <property type="match status" value="1"/>
</dbReference>
<dbReference type="GO" id="GO:0046983">
    <property type="term" value="F:protein dimerization activity"/>
    <property type="evidence" value="ECO:0007669"/>
    <property type="project" value="InterPro"/>
</dbReference>
<reference evidence="7" key="1">
    <citation type="journal article" date="2019" name="Gigascience">
        <title>De novo genome assembly of the endangered Acer yangbiense, a plant species with extremely small populations endemic to Yunnan Province, China.</title>
        <authorList>
            <person name="Yang J."/>
            <person name="Wariss H.M."/>
            <person name="Tao L."/>
            <person name="Zhang R."/>
            <person name="Yun Q."/>
            <person name="Hollingsworth P."/>
            <person name="Dao Z."/>
            <person name="Luo G."/>
            <person name="Guo H."/>
            <person name="Ma Y."/>
            <person name="Sun W."/>
        </authorList>
    </citation>
    <scope>NUCLEOTIDE SEQUENCE [LARGE SCALE GENOMIC DNA]</scope>
    <source>
        <strain evidence="7">cv. Malutang</strain>
    </source>
</reference>
<keyword evidence="2" id="KW-0808">Transferase</keyword>
<feature type="domain" description="O-methyltransferase C-terminal" evidence="4">
    <location>
        <begin position="204"/>
        <end position="285"/>
    </location>
</feature>
<gene>
    <name evidence="6" type="ORF">EZV62_010116</name>
</gene>
<evidence type="ECO:0000256" key="2">
    <source>
        <dbReference type="ARBA" id="ARBA00022679"/>
    </source>
</evidence>
<dbReference type="EMBL" id="VAHF01000004">
    <property type="protein sequence ID" value="TXG63122.1"/>
    <property type="molecule type" value="Genomic_DNA"/>
</dbReference>